<dbReference type="CDD" id="cd00093">
    <property type="entry name" value="HTH_XRE"/>
    <property type="match status" value="1"/>
</dbReference>
<accession>A0A6G3ZSY8</accession>
<name>A0A6G3ZSY8_9BACL</name>
<gene>
    <name evidence="2" type="ORF">GK047_01535</name>
</gene>
<sequence>MLGEQIREIRKKHHQTVFSYLIGVSQGTLSELEKNKYNPSLETILKLTPTKIKKGFSARPSSIMQVK</sequence>
<evidence type="ECO:0000313" key="2">
    <source>
        <dbReference type="EMBL" id="NEW04701.1"/>
    </source>
</evidence>
<dbReference type="InterPro" id="IPR001387">
    <property type="entry name" value="Cro/C1-type_HTH"/>
</dbReference>
<dbReference type="Gene3D" id="1.10.260.40">
    <property type="entry name" value="lambda repressor-like DNA-binding domains"/>
    <property type="match status" value="1"/>
</dbReference>
<dbReference type="SUPFAM" id="SSF47413">
    <property type="entry name" value="lambda repressor-like DNA-binding domains"/>
    <property type="match status" value="1"/>
</dbReference>
<organism evidence="2">
    <name type="scientific">Paenibacillus sp. SYP-B3998</name>
    <dbReference type="NCBI Taxonomy" id="2678564"/>
    <lineage>
        <taxon>Bacteria</taxon>
        <taxon>Bacillati</taxon>
        <taxon>Bacillota</taxon>
        <taxon>Bacilli</taxon>
        <taxon>Bacillales</taxon>
        <taxon>Paenibacillaceae</taxon>
        <taxon>Paenibacillus</taxon>
    </lineage>
</organism>
<dbReference type="PROSITE" id="PS50943">
    <property type="entry name" value="HTH_CROC1"/>
    <property type="match status" value="1"/>
</dbReference>
<dbReference type="GO" id="GO:0003677">
    <property type="term" value="F:DNA binding"/>
    <property type="evidence" value="ECO:0007669"/>
    <property type="project" value="InterPro"/>
</dbReference>
<dbReference type="SMART" id="SM00530">
    <property type="entry name" value="HTH_XRE"/>
    <property type="match status" value="1"/>
</dbReference>
<evidence type="ECO:0000259" key="1">
    <source>
        <dbReference type="PROSITE" id="PS50943"/>
    </source>
</evidence>
<protein>
    <submittedName>
        <fullName evidence="2">Helix-turn-helix transcriptional regulator</fullName>
    </submittedName>
</protein>
<dbReference type="Pfam" id="PF01381">
    <property type="entry name" value="HTH_3"/>
    <property type="match status" value="1"/>
</dbReference>
<comment type="caution">
    <text evidence="2">The sequence shown here is derived from an EMBL/GenBank/DDBJ whole genome shotgun (WGS) entry which is preliminary data.</text>
</comment>
<dbReference type="RefSeq" id="WP_082063145.1">
    <property type="nucleotide sequence ID" value="NZ_JAAIKC010000001.1"/>
</dbReference>
<reference evidence="2" key="1">
    <citation type="submission" date="2020-02" db="EMBL/GenBank/DDBJ databases">
        <authorList>
            <person name="Shen X.-R."/>
            <person name="Zhang Y.-X."/>
        </authorList>
    </citation>
    <scope>NUCLEOTIDE SEQUENCE</scope>
    <source>
        <strain evidence="2">SYP-B3998</strain>
    </source>
</reference>
<dbReference type="InterPro" id="IPR010982">
    <property type="entry name" value="Lambda_DNA-bd_dom_sf"/>
</dbReference>
<dbReference type="EMBL" id="JAAIKC010000001">
    <property type="protein sequence ID" value="NEW04701.1"/>
    <property type="molecule type" value="Genomic_DNA"/>
</dbReference>
<dbReference type="AlphaFoldDB" id="A0A6G3ZSY8"/>
<proteinExistence type="predicted"/>
<feature type="domain" description="HTH cro/C1-type" evidence="1">
    <location>
        <begin position="6"/>
        <end position="47"/>
    </location>
</feature>